<keyword evidence="2" id="KW-1003">Cell membrane</keyword>
<dbReference type="GO" id="GO:0005886">
    <property type="term" value="C:plasma membrane"/>
    <property type="evidence" value="ECO:0007669"/>
    <property type="project" value="UniProtKB-SubCell"/>
</dbReference>
<keyword evidence="3" id="KW-0472">Membrane</keyword>
<dbReference type="Proteomes" id="UP000243459">
    <property type="component" value="Chromosome 5"/>
</dbReference>
<dbReference type="Pfam" id="PF03083">
    <property type="entry name" value="MtN3_slv"/>
    <property type="match status" value="1"/>
</dbReference>
<feature type="transmembrane region" description="Helical" evidence="3">
    <location>
        <begin position="385"/>
        <end position="405"/>
    </location>
</feature>
<dbReference type="GO" id="GO:0006629">
    <property type="term" value="P:lipid metabolic process"/>
    <property type="evidence" value="ECO:0007669"/>
    <property type="project" value="InterPro"/>
</dbReference>
<dbReference type="Pfam" id="PF01764">
    <property type="entry name" value="Lipase_3"/>
    <property type="match status" value="1"/>
</dbReference>
<feature type="chain" id="PRO_5024419410" description="Fungal lipase-type domain-containing protein" evidence="4">
    <location>
        <begin position="22"/>
        <end position="507"/>
    </location>
</feature>
<evidence type="ECO:0000256" key="4">
    <source>
        <dbReference type="SAM" id="SignalP"/>
    </source>
</evidence>
<dbReference type="PANTHER" id="PTHR45856">
    <property type="entry name" value="ALPHA/BETA-HYDROLASES SUPERFAMILY PROTEIN"/>
    <property type="match status" value="1"/>
</dbReference>
<dbReference type="Gene3D" id="1.20.1280.290">
    <property type="match status" value="1"/>
</dbReference>
<accession>A0A5P1ES46</accession>
<dbReference type="EMBL" id="CM007385">
    <property type="protein sequence ID" value="ONK67529.1"/>
    <property type="molecule type" value="Genomic_DNA"/>
</dbReference>
<feature type="transmembrane region" description="Helical" evidence="3">
    <location>
        <begin position="358"/>
        <end position="378"/>
    </location>
</feature>
<dbReference type="AlphaFoldDB" id="A0A5P1ES46"/>
<evidence type="ECO:0000256" key="3">
    <source>
        <dbReference type="SAM" id="Phobius"/>
    </source>
</evidence>
<keyword evidence="7" id="KW-1185">Reference proteome</keyword>
<dbReference type="Gramene" id="ONK67529">
    <property type="protein sequence ID" value="ONK67529"/>
    <property type="gene ID" value="A4U43_C05F990"/>
</dbReference>
<dbReference type="Gene3D" id="3.40.50.1820">
    <property type="entry name" value="alpha/beta hydrolase"/>
    <property type="match status" value="1"/>
</dbReference>
<organism evidence="6 7">
    <name type="scientific">Asparagus officinalis</name>
    <name type="common">Garden asparagus</name>
    <dbReference type="NCBI Taxonomy" id="4686"/>
    <lineage>
        <taxon>Eukaryota</taxon>
        <taxon>Viridiplantae</taxon>
        <taxon>Streptophyta</taxon>
        <taxon>Embryophyta</taxon>
        <taxon>Tracheophyta</taxon>
        <taxon>Spermatophyta</taxon>
        <taxon>Magnoliopsida</taxon>
        <taxon>Liliopsida</taxon>
        <taxon>Asparagales</taxon>
        <taxon>Asparagaceae</taxon>
        <taxon>Asparagoideae</taxon>
        <taxon>Asparagus</taxon>
    </lineage>
</organism>
<evidence type="ECO:0000259" key="5">
    <source>
        <dbReference type="Pfam" id="PF01764"/>
    </source>
</evidence>
<feature type="domain" description="Fungal lipase-type" evidence="5">
    <location>
        <begin position="100"/>
        <end position="238"/>
    </location>
</feature>
<dbReference type="PANTHER" id="PTHR45856:SF11">
    <property type="entry name" value="FUNGAL LIPASE-LIKE DOMAIN-CONTAINING PROTEIN"/>
    <property type="match status" value="1"/>
</dbReference>
<protein>
    <recommendedName>
        <fullName evidence="5">Fungal lipase-type domain-containing protein</fullName>
    </recommendedName>
</protein>
<feature type="signal peptide" evidence="4">
    <location>
        <begin position="1"/>
        <end position="21"/>
    </location>
</feature>
<dbReference type="InterPro" id="IPR004316">
    <property type="entry name" value="SWEET_rpt"/>
</dbReference>
<keyword evidence="3" id="KW-0812">Transmembrane</keyword>
<comment type="subcellular location">
    <subcellularLocation>
        <location evidence="1">Cell membrane</location>
        <topology evidence="1">Multi-pass membrane protein</topology>
    </subcellularLocation>
</comment>
<evidence type="ECO:0000313" key="7">
    <source>
        <dbReference type="Proteomes" id="UP000243459"/>
    </source>
</evidence>
<dbReference type="InterPro" id="IPR002921">
    <property type="entry name" value="Fungal_lipase-type"/>
</dbReference>
<feature type="transmembrane region" description="Helical" evidence="3">
    <location>
        <begin position="417"/>
        <end position="436"/>
    </location>
</feature>
<dbReference type="InterPro" id="IPR051218">
    <property type="entry name" value="Sec_MonoDiacylglyc_Lipase"/>
</dbReference>
<sequence length="507" mass="57361">MGRRPWLVALILVCLFLVSEGRELKIKHEDYSHIYNHTLAKILVEYASAVYMTDLTELFTWTCSRCSDLTMDFEMTELIVDVQNCLQAFVGVDHSLNSVIIAFRGTQEHSIQNWIEDLFWKQLDLKYPDMPDAMVHHGFYSAYHNTTLRPGVLSAVKRAQESYGDLPIMVTGHSMGGAMASFCALDLTVNHGASDVQLMTFGQPRVGNAVFASYFSKLVPNAIRVIHEHDMVPHLPPYYYYFPQKTYHHFPREVWLHNAGIGSLVLMIEEICDKTGEDPTCSRSVSGNSISDHLSYYGIELSADSWNSCRIIMDGKLKQYHMDPAGNIFMSRDPSMPSFLKLVSQNKTGRSSAFTLKLIFLLNVGLYGSMILLTLLFLKGKRRVALVGGICAAFAVSVFVAPLSIIKLVIRTKSVEYMPFSLSFFLTLSALAWFCYGLLLKDFFVAFPNVMGFLFGMAQMILYFIYMNKNKDEPVPNLTEVVHVHPTRNSEIEVIHNNEKEAARPET</sequence>
<name>A0A5P1ES46_ASPOF</name>
<dbReference type="FunFam" id="1.20.1280.290:FF:000003">
    <property type="entry name" value="Bidirectional sugar transporter SWEET"/>
    <property type="match status" value="1"/>
</dbReference>
<gene>
    <name evidence="6" type="ORF">A4U43_C05F990</name>
</gene>
<dbReference type="CDD" id="cd00519">
    <property type="entry name" value="Lipase_3"/>
    <property type="match status" value="1"/>
</dbReference>
<evidence type="ECO:0000256" key="1">
    <source>
        <dbReference type="ARBA" id="ARBA00004651"/>
    </source>
</evidence>
<evidence type="ECO:0000313" key="6">
    <source>
        <dbReference type="EMBL" id="ONK67529.1"/>
    </source>
</evidence>
<keyword evidence="4" id="KW-0732">Signal</keyword>
<dbReference type="OMA" id="KHEDYSH"/>
<proteinExistence type="predicted"/>
<dbReference type="SUPFAM" id="SSF53474">
    <property type="entry name" value="alpha/beta-Hydrolases"/>
    <property type="match status" value="1"/>
</dbReference>
<keyword evidence="3" id="KW-1133">Transmembrane helix</keyword>
<dbReference type="InterPro" id="IPR029058">
    <property type="entry name" value="AB_hydrolase_fold"/>
</dbReference>
<reference evidence="7" key="1">
    <citation type="journal article" date="2017" name="Nat. Commun.">
        <title>The asparagus genome sheds light on the origin and evolution of a young Y chromosome.</title>
        <authorList>
            <person name="Harkess A."/>
            <person name="Zhou J."/>
            <person name="Xu C."/>
            <person name="Bowers J.E."/>
            <person name="Van der Hulst R."/>
            <person name="Ayyampalayam S."/>
            <person name="Mercati F."/>
            <person name="Riccardi P."/>
            <person name="McKain M.R."/>
            <person name="Kakrana A."/>
            <person name="Tang H."/>
            <person name="Ray J."/>
            <person name="Groenendijk J."/>
            <person name="Arikit S."/>
            <person name="Mathioni S.M."/>
            <person name="Nakano M."/>
            <person name="Shan H."/>
            <person name="Telgmann-Rauber A."/>
            <person name="Kanno A."/>
            <person name="Yue Z."/>
            <person name="Chen H."/>
            <person name="Li W."/>
            <person name="Chen Y."/>
            <person name="Xu X."/>
            <person name="Zhang Y."/>
            <person name="Luo S."/>
            <person name="Chen H."/>
            <person name="Gao J."/>
            <person name="Mao Z."/>
            <person name="Pires J.C."/>
            <person name="Luo M."/>
            <person name="Kudrna D."/>
            <person name="Wing R.A."/>
            <person name="Meyers B.C."/>
            <person name="Yi K."/>
            <person name="Kong H."/>
            <person name="Lavrijsen P."/>
            <person name="Sunseri F."/>
            <person name="Falavigna A."/>
            <person name="Ye Y."/>
            <person name="Leebens-Mack J.H."/>
            <person name="Chen G."/>
        </authorList>
    </citation>
    <scope>NUCLEOTIDE SEQUENCE [LARGE SCALE GENOMIC DNA]</scope>
    <source>
        <strain evidence="7">cv. DH0086</strain>
    </source>
</reference>
<feature type="transmembrane region" description="Helical" evidence="3">
    <location>
        <begin position="443"/>
        <end position="466"/>
    </location>
</feature>
<evidence type="ECO:0000256" key="2">
    <source>
        <dbReference type="ARBA" id="ARBA00022475"/>
    </source>
</evidence>